<name>A0A7K0K5E1_9ACTO</name>
<accession>A0A7K0K5E1</accession>
<evidence type="ECO:0000313" key="4">
    <source>
        <dbReference type="EMBL" id="MST50255.1"/>
    </source>
</evidence>
<reference evidence="4 5" key="1">
    <citation type="submission" date="2019-08" db="EMBL/GenBank/DDBJ databases">
        <title>In-depth cultivation of the pig gut microbiome towards novel bacterial diversity and tailored functional studies.</title>
        <authorList>
            <person name="Wylensek D."/>
            <person name="Hitch T.C.A."/>
            <person name="Clavel T."/>
        </authorList>
    </citation>
    <scope>NUCLEOTIDE SEQUENCE [LARGE SCALE GENOMIC DNA]</scope>
    <source>
        <strain evidence="4 5">RF-GAM-744-WT-7</strain>
    </source>
</reference>
<comment type="caution">
    <text evidence="4">The sequence shown here is derived from an EMBL/GenBank/DDBJ whole genome shotgun (WGS) entry which is preliminary data.</text>
</comment>
<dbReference type="EMBL" id="VUMY01000015">
    <property type="protein sequence ID" value="MST50255.1"/>
    <property type="molecule type" value="Genomic_DNA"/>
</dbReference>
<dbReference type="Proteomes" id="UP000442535">
    <property type="component" value="Unassembled WGS sequence"/>
</dbReference>
<comment type="similarity">
    <text evidence="1">Belongs to the DprA/Smf family.</text>
</comment>
<dbReference type="SUPFAM" id="SSF102405">
    <property type="entry name" value="MCP/YpsA-like"/>
    <property type="match status" value="1"/>
</dbReference>
<dbReference type="InterPro" id="IPR003488">
    <property type="entry name" value="DprA"/>
</dbReference>
<gene>
    <name evidence="4" type="primary">dprA</name>
    <name evidence="4" type="ORF">FYJ63_08440</name>
</gene>
<feature type="region of interest" description="Disordered" evidence="2">
    <location>
        <begin position="1"/>
        <end position="23"/>
    </location>
</feature>
<dbReference type="Pfam" id="PF02481">
    <property type="entry name" value="DNA_processg_A"/>
    <property type="match status" value="1"/>
</dbReference>
<dbReference type="AlphaFoldDB" id="A0A7K0K5E1"/>
<dbReference type="NCBIfam" id="TIGR00732">
    <property type="entry name" value="dprA"/>
    <property type="match status" value="1"/>
</dbReference>
<keyword evidence="5" id="KW-1185">Reference proteome</keyword>
<proteinExistence type="inferred from homology"/>
<dbReference type="PANTHER" id="PTHR43022:SF1">
    <property type="entry name" value="PROTEIN SMF"/>
    <property type="match status" value="1"/>
</dbReference>
<organism evidence="4 5">
    <name type="scientific">Mobiluncus porci</name>
    <dbReference type="NCBI Taxonomy" id="2652278"/>
    <lineage>
        <taxon>Bacteria</taxon>
        <taxon>Bacillati</taxon>
        <taxon>Actinomycetota</taxon>
        <taxon>Actinomycetes</taxon>
        <taxon>Actinomycetales</taxon>
        <taxon>Actinomycetaceae</taxon>
        <taxon>Mobiluncus</taxon>
    </lineage>
</organism>
<protein>
    <submittedName>
        <fullName evidence="4">DNA-protecting protein DprA</fullName>
    </submittedName>
</protein>
<dbReference type="Gene3D" id="3.40.50.450">
    <property type="match status" value="1"/>
</dbReference>
<dbReference type="PANTHER" id="PTHR43022">
    <property type="entry name" value="PROTEIN SMF"/>
    <property type="match status" value="1"/>
</dbReference>
<evidence type="ECO:0000259" key="3">
    <source>
        <dbReference type="Pfam" id="PF02481"/>
    </source>
</evidence>
<evidence type="ECO:0000256" key="2">
    <source>
        <dbReference type="SAM" id="MobiDB-lite"/>
    </source>
</evidence>
<feature type="domain" description="Smf/DprA SLOG" evidence="3">
    <location>
        <begin position="116"/>
        <end position="329"/>
    </location>
</feature>
<dbReference type="RefSeq" id="WP_154545748.1">
    <property type="nucleotide sequence ID" value="NZ_VUMY01000015.1"/>
</dbReference>
<evidence type="ECO:0000256" key="1">
    <source>
        <dbReference type="ARBA" id="ARBA00006525"/>
    </source>
</evidence>
<dbReference type="GO" id="GO:0009294">
    <property type="term" value="P:DNA-mediated transformation"/>
    <property type="evidence" value="ECO:0007669"/>
    <property type="project" value="InterPro"/>
</dbReference>
<evidence type="ECO:0000313" key="5">
    <source>
        <dbReference type="Proteomes" id="UP000442535"/>
    </source>
</evidence>
<dbReference type="InterPro" id="IPR057666">
    <property type="entry name" value="DrpA_SLOG"/>
</dbReference>
<sequence>MEIENVNPKPTVGAQGENAASRETEVQARAAWTALADPGDVTAGKLVEFFGPVSALDRLAELAKTATEPDDVKIRSCFRPFVLPPSLGKISGWILRFQHLELSRELDLLAEAGGTLLIPGDANWPETLDTLGADKPLALWVRGNPETVKETEVEGAVALVGARSATRYGVSVAGELGYGLAEKGIWVVSGGAYGIDAAGHRGALAGGGKTLSVQAGGLGELYPAMNASLFAQILETGAIISEMPWSQTPQRRYFLSRNRLISALSQVVVVVEAGARSGAISTANHGVEQGRAVAAVPGQVTSCASVGCHELIRQGATLVTSPDDVVELMQPLTASARPRNGGPDTSQNAEGVVSRSLFSGLMKPETSKVLDSLPKRVWAQPEKIAQKAGLGISATLSELGLLELEGRVEAWEGRYRLAQVPLSSA</sequence>